<proteinExistence type="predicted"/>
<evidence type="ECO:0000313" key="2">
    <source>
        <dbReference type="EMBL" id="TXL82224.1"/>
    </source>
</evidence>
<evidence type="ECO:0000313" key="3">
    <source>
        <dbReference type="Proteomes" id="UP000321638"/>
    </source>
</evidence>
<sequence>MTEIALNLVSILFLGFFLGMRHATDADHVVAIATIVSRERGVAASALIGAAWGIGHTITVMAVGAAIIVFGVVIPPQLGLSMELAVGIMLVLLGVLTLTGMGRAAGAARVAPGQAPDLHDHLHAHGDYVHRHPHGHLPGAHGHAAEHTPLARLDRSGLGRIAYYKWLRPFAVGLVHGLAGSAAVALMVLSIIREPVAALGYLLLFGIGTVAGMMLITLILAVPFTVTAINLPKFNWRLRVASGLVSFVFGVFLIYSIGFAEGGLFTDTPSWDPH</sequence>
<feature type="transmembrane region" description="Helical" evidence="1">
    <location>
        <begin position="238"/>
        <end position="260"/>
    </location>
</feature>
<reference evidence="2 3" key="1">
    <citation type="submission" date="2019-06" db="EMBL/GenBank/DDBJ databases">
        <title>New taxonomy in bacterial strain CC-CFT640, isolated from vineyard.</title>
        <authorList>
            <person name="Lin S.-Y."/>
            <person name="Tsai C.-F."/>
            <person name="Young C.-C."/>
        </authorList>
    </citation>
    <scope>NUCLEOTIDE SEQUENCE [LARGE SCALE GENOMIC DNA]</scope>
    <source>
        <strain evidence="2 3">CC-CFT640</strain>
    </source>
</reference>
<comment type="caution">
    <text evidence="2">The sequence shown here is derived from an EMBL/GenBank/DDBJ whole genome shotgun (WGS) entry which is preliminary data.</text>
</comment>
<organism evidence="2 3">
    <name type="scientific">Vineibacter terrae</name>
    <dbReference type="NCBI Taxonomy" id="2586908"/>
    <lineage>
        <taxon>Bacteria</taxon>
        <taxon>Pseudomonadati</taxon>
        <taxon>Pseudomonadota</taxon>
        <taxon>Alphaproteobacteria</taxon>
        <taxon>Hyphomicrobiales</taxon>
        <taxon>Vineibacter</taxon>
    </lineage>
</organism>
<dbReference type="PANTHER" id="PTHR33876:SF4">
    <property type="entry name" value="CHLOROPLAST PROTEIN FOR GROWTH AND FERTILITY 2"/>
    <property type="match status" value="1"/>
</dbReference>
<keyword evidence="1" id="KW-1133">Transmembrane helix</keyword>
<feature type="transmembrane region" description="Helical" evidence="1">
    <location>
        <begin position="6"/>
        <end position="23"/>
    </location>
</feature>
<feature type="transmembrane region" description="Helical" evidence="1">
    <location>
        <begin position="198"/>
        <end position="226"/>
    </location>
</feature>
<keyword evidence="1" id="KW-0812">Transmembrane</keyword>
<protein>
    <submittedName>
        <fullName evidence="2">High-affinity nickel-transport family protein</fullName>
    </submittedName>
</protein>
<name>A0A5C8PVT4_9HYPH</name>
<dbReference type="RefSeq" id="WP_147844930.1">
    <property type="nucleotide sequence ID" value="NZ_VDUZ01000001.1"/>
</dbReference>
<dbReference type="EMBL" id="VDUZ01000001">
    <property type="protein sequence ID" value="TXL82224.1"/>
    <property type="molecule type" value="Genomic_DNA"/>
</dbReference>
<feature type="transmembrane region" description="Helical" evidence="1">
    <location>
        <begin position="44"/>
        <end position="74"/>
    </location>
</feature>
<dbReference type="PANTHER" id="PTHR33876">
    <property type="entry name" value="UNNAMED PRODUCT"/>
    <property type="match status" value="1"/>
</dbReference>
<dbReference type="InterPro" id="IPR052776">
    <property type="entry name" value="Chloro_ReproSupport/MetalTrans"/>
</dbReference>
<feature type="transmembrane region" description="Helical" evidence="1">
    <location>
        <begin position="170"/>
        <end position="192"/>
    </location>
</feature>
<gene>
    <name evidence="2" type="ORF">FHP25_00565</name>
</gene>
<keyword evidence="1" id="KW-0472">Membrane</keyword>
<dbReference type="OrthoDB" id="5333961at2"/>
<dbReference type="Proteomes" id="UP000321638">
    <property type="component" value="Unassembled WGS sequence"/>
</dbReference>
<feature type="transmembrane region" description="Helical" evidence="1">
    <location>
        <begin position="80"/>
        <end position="99"/>
    </location>
</feature>
<keyword evidence="3" id="KW-1185">Reference proteome</keyword>
<dbReference type="AlphaFoldDB" id="A0A5C8PVT4"/>
<accession>A0A5C8PVT4</accession>
<evidence type="ECO:0000256" key="1">
    <source>
        <dbReference type="SAM" id="Phobius"/>
    </source>
</evidence>